<evidence type="ECO:0000256" key="1">
    <source>
        <dbReference type="ARBA" id="ARBA00004141"/>
    </source>
</evidence>
<feature type="transmembrane region" description="Helical" evidence="3">
    <location>
        <begin position="79"/>
        <end position="98"/>
    </location>
</feature>
<keyword evidence="6" id="KW-1185">Reference proteome</keyword>
<dbReference type="InterPro" id="IPR020846">
    <property type="entry name" value="MFS_dom"/>
</dbReference>
<sequence>MFAYGTNSLILALFFAELQFSDYRIGLFMTLTLGGDVFLGVLLTLIADRVGRRRILFGGSFLMVLSGATFAVFENFWILLFAAVIGVVSATGGDFGPFRAIEESILSQLTTPKTRSDVLAWYVTTSTVGSAIGSEASGRIIRYLLASYRWKLVDVYHSLFWIYTGMGFVNAVLVLLLTKECELQPTEEAYSSVPQEEGRGSIELDGGGIVDGTLMSGGDPGDNSTGSPPLPSPSRIRRYWSSLGSWLAQISAPTRAVMYKLWFLLAIDSIADGMVPYPLTNYYMDQKFHPAKSTLGDVTAVSYFLGAVSSVFAGPLAKKIGLINTMVFTHIPSSAAVLIFPLPGSLWMTVILLIIRAGLNNMDQAPRSAFIAAVVKPEERTAVMGITSMLRTFAAMTGPSLTGLLAGNDQFWIAFVAAGAFRLAYDVGLYVMFVNMKLYQHEGGSAAADERRQVTEQDSMEMEEMVSDTESLVSGGSKGSK</sequence>
<protein>
    <recommendedName>
        <fullName evidence="4">Major facilitator superfamily (MFS) profile domain-containing protein</fullName>
    </recommendedName>
</protein>
<keyword evidence="3" id="KW-1133">Transmembrane helix</keyword>
<feature type="transmembrane region" description="Helical" evidence="3">
    <location>
        <begin position="23"/>
        <end position="43"/>
    </location>
</feature>
<dbReference type="GO" id="GO:0000329">
    <property type="term" value="C:fungal-type vacuole membrane"/>
    <property type="evidence" value="ECO:0007669"/>
    <property type="project" value="TreeGrafter"/>
</dbReference>
<dbReference type="Pfam" id="PF07690">
    <property type="entry name" value="MFS_1"/>
    <property type="match status" value="2"/>
</dbReference>
<evidence type="ECO:0000313" key="6">
    <source>
        <dbReference type="Proteomes" id="UP001324427"/>
    </source>
</evidence>
<organism evidence="5 6">
    <name type="scientific">Oleoguttula mirabilis</name>
    <dbReference type="NCBI Taxonomy" id="1507867"/>
    <lineage>
        <taxon>Eukaryota</taxon>
        <taxon>Fungi</taxon>
        <taxon>Dikarya</taxon>
        <taxon>Ascomycota</taxon>
        <taxon>Pezizomycotina</taxon>
        <taxon>Dothideomycetes</taxon>
        <taxon>Dothideomycetidae</taxon>
        <taxon>Mycosphaerellales</taxon>
        <taxon>Teratosphaeriaceae</taxon>
        <taxon>Oleoguttula</taxon>
    </lineage>
</organism>
<comment type="caution">
    <text evidence="5">The sequence shown here is derived from an EMBL/GenBank/DDBJ whole genome shotgun (WGS) entry which is preliminary data.</text>
</comment>
<dbReference type="GO" id="GO:0022857">
    <property type="term" value="F:transmembrane transporter activity"/>
    <property type="evidence" value="ECO:0007669"/>
    <property type="project" value="InterPro"/>
</dbReference>
<dbReference type="SUPFAM" id="SSF103473">
    <property type="entry name" value="MFS general substrate transporter"/>
    <property type="match status" value="1"/>
</dbReference>
<feature type="transmembrane region" description="Helical" evidence="3">
    <location>
        <begin position="261"/>
        <end position="280"/>
    </location>
</feature>
<evidence type="ECO:0000256" key="2">
    <source>
        <dbReference type="SAM" id="MobiDB-lite"/>
    </source>
</evidence>
<evidence type="ECO:0000313" key="5">
    <source>
        <dbReference type="EMBL" id="KAK4542565.1"/>
    </source>
</evidence>
<proteinExistence type="predicted"/>
<feature type="transmembrane region" description="Helical" evidence="3">
    <location>
        <begin position="160"/>
        <end position="178"/>
    </location>
</feature>
<dbReference type="EMBL" id="JAVFHQ010000040">
    <property type="protein sequence ID" value="KAK4542565.1"/>
    <property type="molecule type" value="Genomic_DNA"/>
</dbReference>
<feature type="region of interest" description="Disordered" evidence="2">
    <location>
        <begin position="447"/>
        <end position="481"/>
    </location>
</feature>
<feature type="transmembrane region" description="Helical" evidence="3">
    <location>
        <begin position="55"/>
        <end position="73"/>
    </location>
</feature>
<name>A0AAV9JDU8_9PEZI</name>
<feature type="domain" description="Major facilitator superfamily (MFS) profile" evidence="4">
    <location>
        <begin position="1"/>
        <end position="437"/>
    </location>
</feature>
<dbReference type="Proteomes" id="UP001324427">
    <property type="component" value="Unassembled WGS sequence"/>
</dbReference>
<feature type="transmembrane region" description="Helical" evidence="3">
    <location>
        <begin position="300"/>
        <end position="317"/>
    </location>
</feature>
<dbReference type="InterPro" id="IPR036259">
    <property type="entry name" value="MFS_trans_sf"/>
</dbReference>
<dbReference type="AlphaFoldDB" id="A0AAV9JDU8"/>
<keyword evidence="3" id="KW-0812">Transmembrane</keyword>
<dbReference type="PROSITE" id="PS50850">
    <property type="entry name" value="MFS"/>
    <property type="match status" value="1"/>
</dbReference>
<reference evidence="5 6" key="1">
    <citation type="submission" date="2021-11" db="EMBL/GenBank/DDBJ databases">
        <title>Black yeast isolated from Biological Soil Crust.</title>
        <authorList>
            <person name="Kurbessoian T."/>
        </authorList>
    </citation>
    <scope>NUCLEOTIDE SEQUENCE [LARGE SCALE GENOMIC DNA]</scope>
    <source>
        <strain evidence="5 6">CCFEE 5522</strain>
    </source>
</reference>
<comment type="subcellular location">
    <subcellularLocation>
        <location evidence="1">Membrane</location>
        <topology evidence="1">Multi-pass membrane protein</topology>
    </subcellularLocation>
</comment>
<feature type="transmembrane region" description="Helical" evidence="3">
    <location>
        <begin position="411"/>
        <end position="433"/>
    </location>
</feature>
<dbReference type="InterPro" id="IPR011701">
    <property type="entry name" value="MFS"/>
</dbReference>
<keyword evidence="3" id="KW-0472">Membrane</keyword>
<dbReference type="PANTHER" id="PTHR23520">
    <property type="entry name" value="TRANSPORTER, PUTATIVE (AFU_ORTHOLOGUE AFUA_3G04000)-RELATED"/>
    <property type="match status" value="1"/>
</dbReference>
<dbReference type="PANTHER" id="PTHR23520:SF5">
    <property type="entry name" value="TRANSPORTER, PUTATIVE (AFU_ORTHOLOGUE AFUA_3G04000)-RELATED"/>
    <property type="match status" value="1"/>
</dbReference>
<evidence type="ECO:0000259" key="4">
    <source>
        <dbReference type="PROSITE" id="PS50850"/>
    </source>
</evidence>
<accession>A0AAV9JDU8</accession>
<feature type="transmembrane region" description="Helical" evidence="3">
    <location>
        <begin position="337"/>
        <end position="359"/>
    </location>
</feature>
<feature type="transmembrane region" description="Helical" evidence="3">
    <location>
        <begin position="119"/>
        <end position="140"/>
    </location>
</feature>
<dbReference type="Gene3D" id="1.20.1250.20">
    <property type="entry name" value="MFS general substrate transporter like domains"/>
    <property type="match status" value="1"/>
</dbReference>
<feature type="compositionally biased region" description="Acidic residues" evidence="2">
    <location>
        <begin position="458"/>
        <end position="467"/>
    </location>
</feature>
<gene>
    <name evidence="5" type="ORF">LTR36_006613</name>
</gene>
<evidence type="ECO:0000256" key="3">
    <source>
        <dbReference type="SAM" id="Phobius"/>
    </source>
</evidence>